<dbReference type="PANTHER" id="PTHR47746">
    <property type="entry name" value="ZF-RVT DOMAIN-CONTAINING PROTEIN"/>
    <property type="match status" value="1"/>
</dbReference>
<reference evidence="1" key="1">
    <citation type="submission" date="2020-05" db="EMBL/GenBank/DDBJ databases">
        <title>WGS assembly of Panicum virgatum.</title>
        <authorList>
            <person name="Lovell J.T."/>
            <person name="Jenkins J."/>
            <person name="Shu S."/>
            <person name="Juenger T.E."/>
            <person name="Schmutz J."/>
        </authorList>
    </citation>
    <scope>NUCLEOTIDE SEQUENCE</scope>
    <source>
        <strain evidence="1">AP13</strain>
    </source>
</reference>
<protein>
    <recommendedName>
        <fullName evidence="3">Reverse transcriptase zinc-binding domain-containing protein</fullName>
    </recommendedName>
</protein>
<organism evidence="1 2">
    <name type="scientific">Panicum virgatum</name>
    <name type="common">Blackwell switchgrass</name>
    <dbReference type="NCBI Taxonomy" id="38727"/>
    <lineage>
        <taxon>Eukaryota</taxon>
        <taxon>Viridiplantae</taxon>
        <taxon>Streptophyta</taxon>
        <taxon>Embryophyta</taxon>
        <taxon>Tracheophyta</taxon>
        <taxon>Spermatophyta</taxon>
        <taxon>Magnoliopsida</taxon>
        <taxon>Liliopsida</taxon>
        <taxon>Poales</taxon>
        <taxon>Poaceae</taxon>
        <taxon>PACMAD clade</taxon>
        <taxon>Panicoideae</taxon>
        <taxon>Panicodae</taxon>
        <taxon>Paniceae</taxon>
        <taxon>Panicinae</taxon>
        <taxon>Panicum</taxon>
        <taxon>Panicum sect. Hiantes</taxon>
    </lineage>
</organism>
<accession>A0A8T0NX45</accession>
<dbReference type="PANTHER" id="PTHR47746:SF88">
    <property type="entry name" value="RNA-DIRECTED DNA POLYMERASE (REVERSE TRANSCRIPTASE)-RELATED FAMILY PROTEIN-RELATED"/>
    <property type="match status" value="1"/>
</dbReference>
<dbReference type="Proteomes" id="UP000823388">
    <property type="component" value="Chromosome 9K"/>
</dbReference>
<dbReference type="EMBL" id="CM029053">
    <property type="protein sequence ID" value="KAG2554157.1"/>
    <property type="molecule type" value="Genomic_DNA"/>
</dbReference>
<keyword evidence="2" id="KW-1185">Reference proteome</keyword>
<evidence type="ECO:0000313" key="1">
    <source>
        <dbReference type="EMBL" id="KAG2554157.1"/>
    </source>
</evidence>
<dbReference type="AlphaFoldDB" id="A0A8T0NX45"/>
<evidence type="ECO:0008006" key="3">
    <source>
        <dbReference type="Google" id="ProtNLM"/>
    </source>
</evidence>
<name>A0A8T0NX45_PANVG</name>
<evidence type="ECO:0000313" key="2">
    <source>
        <dbReference type="Proteomes" id="UP000823388"/>
    </source>
</evidence>
<sequence>MLREWPNCYFCQLCLRNLETGLHLFTVCPVSCIIWASIRAWSHCPGMNPANWETASDLSTWFFNLVGNSTSTAEAKGARSLAILVAWSIWCERNRRIFYDAVKTTTRIVEEIKENARLWVSAGAKHLATIVDRPSSE</sequence>
<comment type="caution">
    <text evidence="1">The sequence shown here is derived from an EMBL/GenBank/DDBJ whole genome shotgun (WGS) entry which is preliminary data.</text>
</comment>
<gene>
    <name evidence="1" type="ORF">PVAP13_9KG644800</name>
</gene>
<proteinExistence type="predicted"/>